<keyword evidence="2" id="KW-0472">Membrane</keyword>
<evidence type="ECO:0000256" key="1">
    <source>
        <dbReference type="SAM" id="Coils"/>
    </source>
</evidence>
<protein>
    <submittedName>
        <fullName evidence="3">Uncharacterized protein</fullName>
    </submittedName>
</protein>
<reference evidence="3 4" key="1">
    <citation type="submission" date="2019-06" db="EMBL/GenBank/DDBJ databases">
        <title>Whole genome shotgun sequence of Vibrio comitans NBRC 102076.</title>
        <authorList>
            <person name="Hosoyama A."/>
            <person name="Uohara A."/>
            <person name="Ohji S."/>
            <person name="Ichikawa N."/>
        </authorList>
    </citation>
    <scope>NUCLEOTIDE SEQUENCE [LARGE SCALE GENOMIC DNA]</scope>
    <source>
        <strain evidence="3 4">NBRC 102076</strain>
    </source>
</reference>
<comment type="caution">
    <text evidence="3">The sequence shown here is derived from an EMBL/GenBank/DDBJ whole genome shotgun (WGS) entry which is preliminary data.</text>
</comment>
<gene>
    <name evidence="3" type="ORF">VCO01S_03480</name>
</gene>
<evidence type="ECO:0000313" key="4">
    <source>
        <dbReference type="Proteomes" id="UP000318242"/>
    </source>
</evidence>
<feature type="transmembrane region" description="Helical" evidence="2">
    <location>
        <begin position="48"/>
        <end position="70"/>
    </location>
</feature>
<keyword evidence="1" id="KW-0175">Coiled coil</keyword>
<dbReference type="AlphaFoldDB" id="A0A4Y3IIZ9"/>
<keyword evidence="2" id="KW-1133">Transmembrane helix</keyword>
<organism evidence="3 4">
    <name type="scientific">Vibrio comitans NBRC 102076</name>
    <dbReference type="NCBI Taxonomy" id="1219078"/>
    <lineage>
        <taxon>Bacteria</taxon>
        <taxon>Pseudomonadati</taxon>
        <taxon>Pseudomonadota</taxon>
        <taxon>Gammaproteobacteria</taxon>
        <taxon>Vibrionales</taxon>
        <taxon>Vibrionaceae</taxon>
        <taxon>Vibrio</taxon>
    </lineage>
</organism>
<proteinExistence type="predicted"/>
<accession>A0A4Y3IIZ9</accession>
<feature type="coiled-coil region" evidence="1">
    <location>
        <begin position="2"/>
        <end position="29"/>
    </location>
</feature>
<dbReference type="EMBL" id="BJLH01000001">
    <property type="protein sequence ID" value="GEA59155.1"/>
    <property type="molecule type" value="Genomic_DNA"/>
</dbReference>
<keyword evidence="4" id="KW-1185">Reference proteome</keyword>
<sequence length="86" mass="9763">MSTKKIIQINDLTKNIEKLEKANNKHGTISTVAFIAGIILAIKGMWLFAGIAGFVFLLYVFCSVMLQNAIDRDRDRKYQLLNELDD</sequence>
<name>A0A4Y3IIZ9_9VIBR</name>
<evidence type="ECO:0000313" key="3">
    <source>
        <dbReference type="EMBL" id="GEA59155.1"/>
    </source>
</evidence>
<dbReference type="Proteomes" id="UP000318242">
    <property type="component" value="Unassembled WGS sequence"/>
</dbReference>
<dbReference type="RefSeq" id="WP_141268732.1">
    <property type="nucleotide sequence ID" value="NZ_BJLH01000001.1"/>
</dbReference>
<evidence type="ECO:0000256" key="2">
    <source>
        <dbReference type="SAM" id="Phobius"/>
    </source>
</evidence>
<keyword evidence="2" id="KW-0812">Transmembrane</keyword>